<evidence type="ECO:0000313" key="4">
    <source>
        <dbReference type="Proteomes" id="UP000003751"/>
    </source>
</evidence>
<keyword evidence="2" id="KW-0812">Transmembrane</keyword>
<sequence length="121" mass="12820">MGDGVRGPRSSLRGHRNGPRGRRGRRRVRRERDFRPSERWFGLSAAVAGVVGVVALFTTGPLGMLVAVALATFAVELARTRDAGRGAKTATFAIVGLLASAVFQLVVTGTLLVGFLAVTLF</sequence>
<name>E7QR31_HALPU</name>
<proteinExistence type="predicted"/>
<feature type="region of interest" description="Disordered" evidence="1">
    <location>
        <begin position="1"/>
        <end position="30"/>
    </location>
</feature>
<reference evidence="3 4" key="1">
    <citation type="journal article" date="2014" name="ISME J.">
        <title>Trehalose/2-sulfotrehalose biosynthesis and glycine-betaine uptake are widely spread mechanisms for osmoadaptation in the Halobacteriales.</title>
        <authorList>
            <person name="Youssef N.H."/>
            <person name="Savage-Ashlock K.N."/>
            <person name="McCully A.L."/>
            <person name="Luedtke B."/>
            <person name="Shaw E.I."/>
            <person name="Hoff W.D."/>
            <person name="Elshahed M.S."/>
        </authorList>
    </citation>
    <scope>NUCLEOTIDE SEQUENCE [LARGE SCALE GENOMIC DNA]</scope>
    <source>
        <strain evidence="3 4">DX253</strain>
    </source>
</reference>
<dbReference type="Pfam" id="PF04306">
    <property type="entry name" value="DUF456"/>
    <property type="match status" value="1"/>
</dbReference>
<dbReference type="AlphaFoldDB" id="E7QR31"/>
<organism evidence="3 4">
    <name type="scientific">Haladaptatus paucihalophilus DX253</name>
    <dbReference type="NCBI Taxonomy" id="797209"/>
    <lineage>
        <taxon>Archaea</taxon>
        <taxon>Methanobacteriati</taxon>
        <taxon>Methanobacteriota</taxon>
        <taxon>Stenosarchaea group</taxon>
        <taxon>Halobacteria</taxon>
        <taxon>Halobacteriales</taxon>
        <taxon>Haladaptataceae</taxon>
        <taxon>Haladaptatus</taxon>
    </lineage>
</organism>
<comment type="caution">
    <text evidence="3">The sequence shown here is derived from an EMBL/GenBank/DDBJ whole genome shotgun (WGS) entry which is preliminary data.</text>
</comment>
<dbReference type="Proteomes" id="UP000003751">
    <property type="component" value="Unassembled WGS sequence"/>
</dbReference>
<keyword evidence="2" id="KW-1133">Transmembrane helix</keyword>
<evidence type="ECO:0000256" key="1">
    <source>
        <dbReference type="SAM" id="MobiDB-lite"/>
    </source>
</evidence>
<accession>E7QR31</accession>
<feature type="compositionally biased region" description="Basic residues" evidence="1">
    <location>
        <begin position="12"/>
        <end position="29"/>
    </location>
</feature>
<keyword evidence="2" id="KW-0472">Membrane</keyword>
<dbReference type="PATRIC" id="fig|797209.4.peg.1244"/>
<dbReference type="EMBL" id="AEMG01000005">
    <property type="protein sequence ID" value="EFW92939.1"/>
    <property type="molecule type" value="Genomic_DNA"/>
</dbReference>
<gene>
    <name evidence="3" type="ORF">ZOD2009_06269</name>
</gene>
<protein>
    <submittedName>
        <fullName evidence="3">Uncharacterized protein</fullName>
    </submittedName>
</protein>
<evidence type="ECO:0000256" key="2">
    <source>
        <dbReference type="SAM" id="Phobius"/>
    </source>
</evidence>
<dbReference type="InterPro" id="IPR007403">
    <property type="entry name" value="DUF456"/>
</dbReference>
<evidence type="ECO:0000313" key="3">
    <source>
        <dbReference type="EMBL" id="EFW92939.1"/>
    </source>
</evidence>
<feature type="transmembrane region" description="Helical" evidence="2">
    <location>
        <begin position="90"/>
        <end position="118"/>
    </location>
</feature>
<dbReference type="eggNOG" id="arCOG06208">
    <property type="taxonomic scope" value="Archaea"/>
</dbReference>